<protein>
    <submittedName>
        <fullName evidence="1">K1958-like protein</fullName>
    </submittedName>
</protein>
<proteinExistence type="predicted"/>
<reference evidence="1" key="1">
    <citation type="submission" date="2022-11" db="EMBL/GenBank/DDBJ databases">
        <title>Centuries of genome instability and evolution in soft-shell clam transmissible cancer (bioRxiv).</title>
        <authorList>
            <person name="Hart S.F.M."/>
            <person name="Yonemitsu M.A."/>
            <person name="Giersch R.M."/>
            <person name="Beal B.F."/>
            <person name="Arriagada G."/>
            <person name="Davis B.W."/>
            <person name="Ostrander E.A."/>
            <person name="Goff S.P."/>
            <person name="Metzger M.J."/>
        </authorList>
    </citation>
    <scope>NUCLEOTIDE SEQUENCE</scope>
    <source>
        <strain evidence="1">MELC-2E11</strain>
        <tissue evidence="1">Siphon/mantle</tissue>
    </source>
</reference>
<evidence type="ECO:0000313" key="2">
    <source>
        <dbReference type="Proteomes" id="UP001164746"/>
    </source>
</evidence>
<dbReference type="PANTHER" id="PTHR46963">
    <property type="entry name" value="SIMILAR TO RIKEN CDNA E130308A19"/>
    <property type="match status" value="1"/>
</dbReference>
<dbReference type="InterPro" id="IPR042838">
    <property type="entry name" value="KIAA1958"/>
</dbReference>
<dbReference type="PANTHER" id="PTHR46963:SF4">
    <property type="entry name" value="HYPOTHETICAL PROTEIN MGC115716"/>
    <property type="match status" value="1"/>
</dbReference>
<dbReference type="Proteomes" id="UP001164746">
    <property type="component" value="Chromosome 16"/>
</dbReference>
<gene>
    <name evidence="1" type="ORF">MAR_003199</name>
</gene>
<organism evidence="1 2">
    <name type="scientific">Mya arenaria</name>
    <name type="common">Soft-shell clam</name>
    <dbReference type="NCBI Taxonomy" id="6604"/>
    <lineage>
        <taxon>Eukaryota</taxon>
        <taxon>Metazoa</taxon>
        <taxon>Spiralia</taxon>
        <taxon>Lophotrochozoa</taxon>
        <taxon>Mollusca</taxon>
        <taxon>Bivalvia</taxon>
        <taxon>Autobranchia</taxon>
        <taxon>Heteroconchia</taxon>
        <taxon>Euheterodonta</taxon>
        <taxon>Imparidentia</taxon>
        <taxon>Neoheterodontei</taxon>
        <taxon>Myida</taxon>
        <taxon>Myoidea</taxon>
        <taxon>Myidae</taxon>
        <taxon>Mya</taxon>
    </lineage>
</organism>
<sequence length="314" mass="35204">MQKTTGNDAIYSVLLEGCDFEVDLPVSRLNLVKCTNAGNTARFQSVTDDDLQDFVVKQKNKSTVNKTFYDLKLLSSYLNTVNEMREISEIPPNELCNLLCKFFVSVKKPDGSNYEPTTLRGFLGSFERYLRDQNFGYSLIHGPEFAKLKEVFQAKQKQLKGEGLGNKPKRADPITDEEISQLSETKQLGKASPESIINSLWFFNTENFGLRGSDEQSNGPTESHPDPVPIIRPRTIIWENGSQGDPIFHLLRGCRLDILSEEGGEESGVCPHDVLGSTVENAQLKQKVATQDEQLTHLDVSSKDNEIKQLMSHT</sequence>
<keyword evidence="2" id="KW-1185">Reference proteome</keyword>
<name>A0ABY7G975_MYAAR</name>
<dbReference type="EMBL" id="CP111027">
    <property type="protein sequence ID" value="WAR29631.1"/>
    <property type="molecule type" value="Genomic_DNA"/>
</dbReference>
<accession>A0ABY7G975</accession>
<evidence type="ECO:0000313" key="1">
    <source>
        <dbReference type="EMBL" id="WAR29631.1"/>
    </source>
</evidence>